<dbReference type="InterPro" id="IPR021864">
    <property type="entry name" value="DUF3475"/>
</dbReference>
<organism evidence="4 5">
    <name type="scientific">Brassica napus</name>
    <name type="common">Rape</name>
    <dbReference type="NCBI Taxonomy" id="3708"/>
    <lineage>
        <taxon>Eukaryota</taxon>
        <taxon>Viridiplantae</taxon>
        <taxon>Streptophyta</taxon>
        <taxon>Embryophyta</taxon>
        <taxon>Tracheophyta</taxon>
        <taxon>Spermatophyta</taxon>
        <taxon>Magnoliopsida</taxon>
        <taxon>eudicotyledons</taxon>
        <taxon>Gunneridae</taxon>
        <taxon>Pentapetalae</taxon>
        <taxon>rosids</taxon>
        <taxon>malvids</taxon>
        <taxon>Brassicales</taxon>
        <taxon>Brassicaceae</taxon>
        <taxon>Brassiceae</taxon>
        <taxon>Brassica</taxon>
    </lineage>
</organism>
<dbReference type="Pfam" id="PF05003">
    <property type="entry name" value="DUF668"/>
    <property type="match status" value="1"/>
</dbReference>
<feature type="compositionally biased region" description="Basic and acidic residues" evidence="1">
    <location>
        <begin position="263"/>
        <end position="273"/>
    </location>
</feature>
<dbReference type="EMBL" id="LK032040">
    <property type="protein sequence ID" value="CDY14148.1"/>
    <property type="molecule type" value="Genomic_DNA"/>
</dbReference>
<feature type="region of interest" description="Disordered" evidence="1">
    <location>
        <begin position="257"/>
        <end position="281"/>
    </location>
</feature>
<proteinExistence type="predicted"/>
<evidence type="ECO:0000259" key="2">
    <source>
        <dbReference type="Pfam" id="PF05003"/>
    </source>
</evidence>
<dbReference type="AlphaFoldDB" id="A0A078FP99"/>
<dbReference type="InterPro" id="IPR007700">
    <property type="entry name" value="DUF668"/>
</dbReference>
<dbReference type="PANTHER" id="PTHR31371">
    <property type="entry name" value="BNAC09G50660D PROTEIN"/>
    <property type="match status" value="1"/>
</dbReference>
<dbReference type="STRING" id="3708.A0A078FP99"/>
<dbReference type="GO" id="GO:0045927">
    <property type="term" value="P:positive regulation of growth"/>
    <property type="evidence" value="ECO:0007669"/>
    <property type="project" value="InterPro"/>
</dbReference>
<dbReference type="Pfam" id="PF11961">
    <property type="entry name" value="DUF3475"/>
    <property type="match status" value="1"/>
</dbReference>
<evidence type="ECO:0000259" key="3">
    <source>
        <dbReference type="Pfam" id="PF11961"/>
    </source>
</evidence>
<accession>A0A078FP99</accession>
<evidence type="ECO:0000256" key="1">
    <source>
        <dbReference type="SAM" id="MobiDB-lite"/>
    </source>
</evidence>
<keyword evidence="5" id="KW-1185">Reference proteome</keyword>
<dbReference type="OMA" id="GRMKAYT"/>
<name>A0A078FP99_BRANA</name>
<feature type="domain" description="DUF3475" evidence="3">
    <location>
        <begin position="28"/>
        <end position="84"/>
    </location>
</feature>
<gene>
    <name evidence="4" type="primary">BnaC02g02650D</name>
    <name evidence="4" type="ORF">GSBRNA2T00078694001</name>
</gene>
<feature type="domain" description="DUF668" evidence="2">
    <location>
        <begin position="293"/>
        <end position="385"/>
    </location>
</feature>
<evidence type="ECO:0000313" key="4">
    <source>
        <dbReference type="EMBL" id="CDY14148.1"/>
    </source>
</evidence>
<reference evidence="4 5" key="1">
    <citation type="journal article" date="2014" name="Science">
        <title>Plant genetics. Early allopolyploid evolution in the post-Neolithic Brassica napus oilseed genome.</title>
        <authorList>
            <person name="Chalhoub B."/>
            <person name="Denoeud F."/>
            <person name="Liu S."/>
            <person name="Parkin I.A."/>
            <person name="Tang H."/>
            <person name="Wang X."/>
            <person name="Chiquet J."/>
            <person name="Belcram H."/>
            <person name="Tong C."/>
            <person name="Samans B."/>
            <person name="Correa M."/>
            <person name="Da Silva C."/>
            <person name="Just J."/>
            <person name="Falentin C."/>
            <person name="Koh C.S."/>
            <person name="Le Clainche I."/>
            <person name="Bernard M."/>
            <person name="Bento P."/>
            <person name="Noel B."/>
            <person name="Labadie K."/>
            <person name="Alberti A."/>
            <person name="Charles M."/>
            <person name="Arnaud D."/>
            <person name="Guo H."/>
            <person name="Daviaud C."/>
            <person name="Alamery S."/>
            <person name="Jabbari K."/>
            <person name="Zhao M."/>
            <person name="Edger P.P."/>
            <person name="Chelaifa H."/>
            <person name="Tack D."/>
            <person name="Lassalle G."/>
            <person name="Mestiri I."/>
            <person name="Schnel N."/>
            <person name="Le Paslier M.C."/>
            <person name="Fan G."/>
            <person name="Renault V."/>
            <person name="Bayer P.E."/>
            <person name="Golicz A.A."/>
            <person name="Manoli S."/>
            <person name="Lee T.H."/>
            <person name="Thi V.H."/>
            <person name="Chalabi S."/>
            <person name="Hu Q."/>
            <person name="Fan C."/>
            <person name="Tollenaere R."/>
            <person name="Lu Y."/>
            <person name="Battail C."/>
            <person name="Shen J."/>
            <person name="Sidebottom C.H."/>
            <person name="Wang X."/>
            <person name="Canaguier A."/>
            <person name="Chauveau A."/>
            <person name="Berard A."/>
            <person name="Deniot G."/>
            <person name="Guan M."/>
            <person name="Liu Z."/>
            <person name="Sun F."/>
            <person name="Lim Y.P."/>
            <person name="Lyons E."/>
            <person name="Town C.D."/>
            <person name="Bancroft I."/>
            <person name="Wang X."/>
            <person name="Meng J."/>
            <person name="Ma J."/>
            <person name="Pires J.C."/>
            <person name="King G.J."/>
            <person name="Brunel D."/>
            <person name="Delourme R."/>
            <person name="Renard M."/>
            <person name="Aury J.M."/>
            <person name="Adams K.L."/>
            <person name="Batley J."/>
            <person name="Snowdon R.J."/>
            <person name="Tost J."/>
            <person name="Edwards D."/>
            <person name="Zhou Y."/>
            <person name="Hua W."/>
            <person name="Sharpe A.G."/>
            <person name="Paterson A.H."/>
            <person name="Guan C."/>
            <person name="Wincker P."/>
        </authorList>
    </citation>
    <scope>NUCLEOTIDE SEQUENCE [LARGE SCALE GENOMIC DNA]</scope>
    <source>
        <strain evidence="5">cv. Darmor-bzh</strain>
    </source>
</reference>
<dbReference type="Gramene" id="CDY14148">
    <property type="protein sequence ID" value="CDY14148"/>
    <property type="gene ID" value="GSBRNA2T00078694001"/>
</dbReference>
<dbReference type="Proteomes" id="UP000028999">
    <property type="component" value="Unassembled WGS sequence"/>
</dbReference>
<dbReference type="PaxDb" id="3708-A0A078FP99"/>
<evidence type="ECO:0000313" key="5">
    <source>
        <dbReference type="Proteomes" id="UP000028999"/>
    </source>
</evidence>
<sequence>MVSETWFRNLWKFPKKNEGHKEKDVLGVLAFEVASLLSKLVHLWQSLSDKNVARLRQEITRSAGIKKLVSDDDDFIVRLIRDEMMENVENVAKAVARLAVKCNDPKLKSFEICFGEMMKTGADPYGWQFGWKKMDRKVKRMERFISSNASLYQETEILTELEQSLKRRQSNESATDNIVEYKKKVTWKKHEVKNLREVSLWNRTYDYTVLLLVRSIFTILTRTKHVFGISYRAEASDVSSADSDFIARGHSVSTVLTHQSETTPRHSSAEHHQGSSNTVHVERPKLSDAAPNTLGAACLALHYANVIIVIERFVASPHLIGDDARDDLYNMLPASVRKSLREELKPYLKNLSSSAVYDPGLAKEWTDAMAGILEWLGPLAHNMIKWQSERSYENQSLVSRTHIVLAQTLFFANQQKTETIITELLVGLNYVWRYGRELNAKALQECTSSQTLEKCLDTDN</sequence>
<protein>
    <submittedName>
        <fullName evidence="4">BnaC02g02650D protein</fullName>
    </submittedName>
</protein>
<dbReference type="PANTHER" id="PTHR31371:SF17">
    <property type="entry name" value="DUF668 DOMAIN-CONTAINING PROTEIN"/>
    <property type="match status" value="1"/>
</dbReference>